<protein>
    <recommendedName>
        <fullName evidence="4">Myb-like domain-containing protein</fullName>
    </recommendedName>
</protein>
<gene>
    <name evidence="3" type="primary">LOC110779379</name>
</gene>
<name>A0A9R0JLY0_SPIOL</name>
<evidence type="ECO:0000313" key="2">
    <source>
        <dbReference type="Proteomes" id="UP000813463"/>
    </source>
</evidence>
<dbReference type="SUPFAM" id="SSF46689">
    <property type="entry name" value="Homeodomain-like"/>
    <property type="match status" value="1"/>
</dbReference>
<feature type="compositionally biased region" description="Acidic residues" evidence="1">
    <location>
        <begin position="334"/>
        <end position="350"/>
    </location>
</feature>
<dbReference type="Proteomes" id="UP000813463">
    <property type="component" value="Chromosome 6"/>
</dbReference>
<dbReference type="KEGG" id="soe:110779379"/>
<proteinExistence type="predicted"/>
<organism evidence="2 3">
    <name type="scientific">Spinacia oleracea</name>
    <name type="common">Spinach</name>
    <dbReference type="NCBI Taxonomy" id="3562"/>
    <lineage>
        <taxon>Eukaryota</taxon>
        <taxon>Viridiplantae</taxon>
        <taxon>Streptophyta</taxon>
        <taxon>Embryophyta</taxon>
        <taxon>Tracheophyta</taxon>
        <taxon>Spermatophyta</taxon>
        <taxon>Magnoliopsida</taxon>
        <taxon>eudicotyledons</taxon>
        <taxon>Gunneridae</taxon>
        <taxon>Pentapetalae</taxon>
        <taxon>Caryophyllales</taxon>
        <taxon>Chenopodiaceae</taxon>
        <taxon>Chenopodioideae</taxon>
        <taxon>Anserineae</taxon>
        <taxon>Spinacia</taxon>
    </lineage>
</organism>
<dbReference type="GeneID" id="110779379"/>
<dbReference type="InterPro" id="IPR001005">
    <property type="entry name" value="SANT/Myb"/>
</dbReference>
<feature type="compositionally biased region" description="Basic and acidic residues" evidence="1">
    <location>
        <begin position="400"/>
        <end position="418"/>
    </location>
</feature>
<evidence type="ECO:0000256" key="1">
    <source>
        <dbReference type="SAM" id="MobiDB-lite"/>
    </source>
</evidence>
<dbReference type="OrthoDB" id="1908944at2759"/>
<feature type="compositionally biased region" description="Polar residues" evidence="1">
    <location>
        <begin position="87"/>
        <end position="97"/>
    </location>
</feature>
<keyword evidence="2" id="KW-1185">Reference proteome</keyword>
<dbReference type="RefSeq" id="XP_021839590.1">
    <property type="nucleotide sequence ID" value="XM_021983898.2"/>
</dbReference>
<dbReference type="CDD" id="cd00167">
    <property type="entry name" value="SANT"/>
    <property type="match status" value="1"/>
</dbReference>
<sequence>MAHKRPFDDEVLNEGSFKHQRQDEPSDEINLCNDSFSIEGASGKPYVGESSIGKDELKSRQEHENGSCPVIPREVVEDFGSDAPRSASLSHWATSSTSDDDEMPEEQPVQLPLYPGYFSFDHPVRPVINPEDVYYCMLDYPPRKRIPVGTDHQADIPCLRTQKNENTSDGLGTLKPASSDKNNVDGICIMPFPKIDSLPSYGEKFGNGRTDCTCPDQGSIRCVRLHIAEARDNLRKTLGHDTFMELGFFDMGEVVAEKWSIEEEQLFHEIVYSNPASVGKNFWNILSAVFPSRTKMEIVSYYFNVFMLRKRADQNRCDPFNVDSDNDEWHGSDDDGGDEGGMSEEDEDSGVESPTTHHHDAPEFRQNGLQFRNGELGPEDDGYLSDEARENDDCNNGDGNARKFDHDSAFEHTGKKSDDDAENDVQDGSCTSSDSGAPVQGTRFKPDGCHEWNDYIIDGFSMSCPKQNVDFLSTCSMIEEVFGDGGFDSSKGKRW</sequence>
<dbReference type="AlphaFoldDB" id="A0A9R0JLY0"/>
<evidence type="ECO:0000313" key="3">
    <source>
        <dbReference type="RefSeq" id="XP_021839590.1"/>
    </source>
</evidence>
<reference evidence="2" key="1">
    <citation type="journal article" date="2021" name="Nat. Commun.">
        <title>Genomic analyses provide insights into spinach domestication and the genetic basis of agronomic traits.</title>
        <authorList>
            <person name="Cai X."/>
            <person name="Sun X."/>
            <person name="Xu C."/>
            <person name="Sun H."/>
            <person name="Wang X."/>
            <person name="Ge C."/>
            <person name="Zhang Z."/>
            <person name="Wang Q."/>
            <person name="Fei Z."/>
            <person name="Jiao C."/>
            <person name="Wang Q."/>
        </authorList>
    </citation>
    <scope>NUCLEOTIDE SEQUENCE [LARGE SCALE GENOMIC DNA]</scope>
    <source>
        <strain evidence="2">cv. Varoflay</strain>
    </source>
</reference>
<evidence type="ECO:0008006" key="4">
    <source>
        <dbReference type="Google" id="ProtNLM"/>
    </source>
</evidence>
<dbReference type="PANTHER" id="PTHR46872">
    <property type="entry name" value="DNA BINDING PROTEIN"/>
    <property type="match status" value="1"/>
</dbReference>
<accession>A0A9R0JLY0</accession>
<dbReference type="PANTHER" id="PTHR46872:SF10">
    <property type="entry name" value="MYB-LIKE DOMAIN-CONTAINING PROTEIN"/>
    <property type="match status" value="1"/>
</dbReference>
<feature type="region of interest" description="Disordered" evidence="1">
    <location>
        <begin position="319"/>
        <end position="443"/>
    </location>
</feature>
<reference evidence="3" key="2">
    <citation type="submission" date="2025-08" db="UniProtKB">
        <authorList>
            <consortium name="RefSeq"/>
        </authorList>
    </citation>
    <scope>IDENTIFICATION</scope>
    <source>
        <tissue evidence="3">Leaf</tissue>
    </source>
</reference>
<feature type="compositionally biased region" description="Polar residues" evidence="1">
    <location>
        <begin position="426"/>
        <end position="435"/>
    </location>
</feature>
<dbReference type="InterPro" id="IPR009057">
    <property type="entry name" value="Homeodomain-like_sf"/>
</dbReference>
<feature type="compositionally biased region" description="Basic and acidic residues" evidence="1">
    <location>
        <begin position="52"/>
        <end position="65"/>
    </location>
</feature>
<feature type="region of interest" description="Disordered" evidence="1">
    <location>
        <begin position="1"/>
        <end position="107"/>
    </location>
</feature>